<organism evidence="1">
    <name type="scientific">hydrothermal vent metagenome</name>
    <dbReference type="NCBI Taxonomy" id="652676"/>
    <lineage>
        <taxon>unclassified sequences</taxon>
        <taxon>metagenomes</taxon>
        <taxon>ecological metagenomes</taxon>
    </lineage>
</organism>
<dbReference type="EMBL" id="CZQD01000034">
    <property type="protein sequence ID" value="CUS56878.1"/>
    <property type="molecule type" value="Genomic_DNA"/>
</dbReference>
<sequence length="89" mass="10175">MRADKLLKHYPHLPLNAVFEPEAKDWPTAIEQFLEDGRSHEPALDRGMDAACKGSTLPSCIWHRRLQLVENRTVLRDRMYEAAGTVSES</sequence>
<reference evidence="1" key="1">
    <citation type="submission" date="2015-10" db="EMBL/GenBank/DDBJ databases">
        <authorList>
            <person name="Gilbert D.G."/>
        </authorList>
    </citation>
    <scope>NUCLEOTIDE SEQUENCE</scope>
</reference>
<protein>
    <submittedName>
        <fullName evidence="1">Uncharacterized protein</fullName>
    </submittedName>
</protein>
<name>A0A160U095_9ZZZZ</name>
<evidence type="ECO:0000313" key="1">
    <source>
        <dbReference type="EMBL" id="CUS56878.1"/>
    </source>
</evidence>
<dbReference type="AlphaFoldDB" id="A0A160U095"/>
<proteinExistence type="predicted"/>
<accession>A0A160U095</accession>
<gene>
    <name evidence="1" type="ORF">MGWOODY_Hyp1340</name>
</gene>